<gene>
    <name evidence="2" type="ORF">C4N17_12165</name>
</gene>
<dbReference type="KEGG" id="fpei:C4N17_12165"/>
<name>A0AAD0HWU6_9FUSO</name>
<evidence type="ECO:0000313" key="2">
    <source>
        <dbReference type="EMBL" id="AVQ26309.1"/>
    </source>
</evidence>
<proteinExistence type="predicted"/>
<dbReference type="AlphaFoldDB" id="A0AAD0HWU6"/>
<dbReference type="Proteomes" id="UP000241472">
    <property type="component" value="Chromosome"/>
</dbReference>
<protein>
    <recommendedName>
        <fullName evidence="1">DUF4015 domain-containing protein</fullName>
    </recommendedName>
</protein>
<sequence>MKFTKKIFLLIMFLFLGLVSSKETYSKEKKSKPNYNYVVEKASIYSDMNKKENIGTLIKGTRVNVYETKEVTKKIKNKQGKEIDATIIMKKITYKDVDKTKVAWIEDTYLVSTLNEAVDERFKNLDFTEKEKKEYKDNKRVKVRGIYVSAHSVALKGRLDELIELAKKNNINAFVIDVKGDYGELTFPMSESINKYTKSANKNPIIKEIEPVIKKLKDNGIYTIARIVSFKDTIYAKENPDKIIVYKDGGKAFTNSDGLVWVSAYDKNLWEYNVTVAKEAAKAGFNEIQFDYVRFPASNGGKLDKVLNYRNPDNMTKAEAIQKYLNYAKKELSPYNVYISADIYGQVGSSSDDMSLGQFWEAVSSEVDYVLPMMYPSHYGKGVYGLEIPDANPYKTIYHSTKDSINRNNNISSPAIIRPWIQAFTATWVKGHIHYGSKEVKEQIKAMKDLGVDEYILWSATNKYENFFK</sequence>
<evidence type="ECO:0000313" key="3">
    <source>
        <dbReference type="Proteomes" id="UP000241472"/>
    </source>
</evidence>
<dbReference type="InterPro" id="IPR017853">
    <property type="entry name" value="GH"/>
</dbReference>
<dbReference type="EMBL" id="CP028108">
    <property type="protein sequence ID" value="AVQ26309.1"/>
    <property type="molecule type" value="Genomic_DNA"/>
</dbReference>
<evidence type="ECO:0000259" key="1">
    <source>
        <dbReference type="Pfam" id="PF13200"/>
    </source>
</evidence>
<dbReference type="SUPFAM" id="SSF51445">
    <property type="entry name" value="(Trans)glycosidases"/>
    <property type="match status" value="1"/>
</dbReference>
<organism evidence="2 3">
    <name type="scientific">Fusobacterium periodonticum</name>
    <dbReference type="NCBI Taxonomy" id="860"/>
    <lineage>
        <taxon>Bacteria</taxon>
        <taxon>Fusobacteriati</taxon>
        <taxon>Fusobacteriota</taxon>
        <taxon>Fusobacteriia</taxon>
        <taxon>Fusobacteriales</taxon>
        <taxon>Fusobacteriaceae</taxon>
        <taxon>Fusobacterium</taxon>
    </lineage>
</organism>
<reference evidence="2 3" key="1">
    <citation type="submission" date="2018-03" db="EMBL/GenBank/DDBJ databases">
        <title>Complete Fusobacterium genomes using hybrid Minion sequencing.</title>
        <authorList>
            <person name="Slade D.J."/>
            <person name="Lahmers K."/>
        </authorList>
    </citation>
    <scope>NUCLEOTIDE SEQUENCE [LARGE SCALE GENOMIC DNA]</scope>
    <source>
        <strain evidence="2 3">2_1_31</strain>
    </source>
</reference>
<dbReference type="RefSeq" id="WP_008794047.1">
    <property type="nucleotide sequence ID" value="NZ_CABKNO010000002.1"/>
</dbReference>
<dbReference type="InterPro" id="IPR025275">
    <property type="entry name" value="DUF4015"/>
</dbReference>
<accession>A0AAD0HWU6</accession>
<feature type="domain" description="DUF4015" evidence="1">
    <location>
        <begin position="145"/>
        <end position="464"/>
    </location>
</feature>
<dbReference type="Pfam" id="PF13200">
    <property type="entry name" value="DUF4015"/>
    <property type="match status" value="1"/>
</dbReference>
<dbReference type="Gene3D" id="3.20.20.80">
    <property type="entry name" value="Glycosidases"/>
    <property type="match status" value="1"/>
</dbReference>